<protein>
    <submittedName>
        <fullName evidence="1">PIR Superfamily Protein</fullName>
    </submittedName>
</protein>
<reference evidence="2" key="1">
    <citation type="submission" date="2016-05" db="EMBL/GenBank/DDBJ databases">
        <authorList>
            <person name="Naeem Raeece"/>
        </authorList>
    </citation>
    <scope>NUCLEOTIDE SEQUENCE [LARGE SCALE GENOMIC DNA]</scope>
</reference>
<dbReference type="EMBL" id="FLQU01000923">
    <property type="protein sequence ID" value="SBS90311.1"/>
    <property type="molecule type" value="Genomic_DNA"/>
</dbReference>
<evidence type="ECO:0000313" key="2">
    <source>
        <dbReference type="Proteomes" id="UP000078560"/>
    </source>
</evidence>
<evidence type="ECO:0000313" key="1">
    <source>
        <dbReference type="EMBL" id="SBS90311.1"/>
    </source>
</evidence>
<dbReference type="AlphaFoldDB" id="A0A1A8WBS4"/>
<proteinExistence type="predicted"/>
<name>A0A1A8WBS4_PLAOA</name>
<sequence length="331" mass="38671">MTQTKGKGKEDYGFCRNSPHYEMLVENIKREEDIPKSADDQKIENACKTFKNEVCLFDDPSAEDICKKILYMYRFLDKVQRSQDSSSTLTNEDFDFLNYWLNVKLKGKSSDASICMDEFEKTIESQGGDFKSSKTKLGKHLHVIDPDNLANMELLCELYDTKQKITNIIFDQDIATDEKKLCHEYLQKCYDNYIKGMNNCLNSYDDFYKALKVFESGYKLLTVEVPFKSEYCIISEHLRLPKYDPVLEREQRRIMAFKIMSAPLMLPFVIPLLYKYTPFGPFLRTKINLLKERWLNPDENGSELLSMSTDPEDNISENEEYNIGYYSGTNL</sequence>
<accession>A0A1A8WBS4</accession>
<organism evidence="1 2">
    <name type="scientific">Plasmodium ovale curtisi</name>
    <dbReference type="NCBI Taxonomy" id="864141"/>
    <lineage>
        <taxon>Eukaryota</taxon>
        <taxon>Sar</taxon>
        <taxon>Alveolata</taxon>
        <taxon>Apicomplexa</taxon>
        <taxon>Aconoidasida</taxon>
        <taxon>Haemosporida</taxon>
        <taxon>Plasmodiidae</taxon>
        <taxon>Plasmodium</taxon>
        <taxon>Plasmodium (Plasmodium)</taxon>
    </lineage>
</organism>
<dbReference type="Proteomes" id="UP000078560">
    <property type="component" value="Unassembled WGS sequence"/>
</dbReference>
<gene>
    <name evidence="1" type="ORF">POVCU2_0060650</name>
</gene>